<evidence type="ECO:0000256" key="5">
    <source>
        <dbReference type="ARBA" id="ARBA00022525"/>
    </source>
</evidence>
<dbReference type="InterPro" id="IPR030671">
    <property type="entry name" value="Sec61-beta/Sbh"/>
</dbReference>
<dbReference type="InterPro" id="IPR001579">
    <property type="entry name" value="Glyco_hydro_18_chit_AS"/>
</dbReference>
<evidence type="ECO:0000256" key="2">
    <source>
        <dbReference type="ARBA" id="ARBA00004613"/>
    </source>
</evidence>
<dbReference type="Proteomes" id="UP001433268">
    <property type="component" value="Unassembled WGS sequence"/>
</dbReference>
<proteinExistence type="inferred from homology"/>
<sequence>MTFVAYWFLCCCVLLLIDSDIAIATFSAAAKTNVAGQGPNQKPLSVYCADDSIDIIILSFVHLFPQQANGYPGIDFGNQCYAETFPGPGSFATQLWCMFGPRQNAWVQRGFPRPFDYNDIGFSVDGFDLDVEHPSTDASAGYKALVTKLRSLYATCIVPDANMKDMLTATTFDMIFIQFYNTPQCAARRWANANPGYQPGNTFDTAGFTYDSWSTWLAGTYSRNARLYIGLPGSAAAANPGNDLSVAQAATIANAYYCRSNFGGTAIWEATYASANVAGGKNFYQNLKVVLNAASKDPRQRCSSAASSVLPPSKNGALWKRLWYHVRLDVFSPSIIARRHPRQHWRQHRPPVLASSPGGARTAIRRRAAADQKEKIANARPSSTRAAGAGGSSSTMLRLYTDESPGLKVDPVVVLVLSLVFIFSVVALHIIAKVTRKFSS</sequence>
<evidence type="ECO:0000256" key="12">
    <source>
        <dbReference type="SAM" id="MobiDB-lite"/>
    </source>
</evidence>
<accession>A0ABR1V6V4</accession>
<evidence type="ECO:0000256" key="4">
    <source>
        <dbReference type="ARBA" id="ARBA00022448"/>
    </source>
</evidence>
<dbReference type="EMBL" id="JAQQWN010000009">
    <property type="protein sequence ID" value="KAK8065718.1"/>
    <property type="molecule type" value="Genomic_DNA"/>
</dbReference>
<evidence type="ECO:0000256" key="1">
    <source>
        <dbReference type="ARBA" id="ARBA00004389"/>
    </source>
</evidence>
<name>A0ABR1V6V4_9PEZI</name>
<comment type="similarity">
    <text evidence="3">Belongs to the SEC61-beta family.</text>
</comment>
<evidence type="ECO:0000256" key="8">
    <source>
        <dbReference type="ARBA" id="ARBA00022927"/>
    </source>
</evidence>
<evidence type="ECO:0000313" key="15">
    <source>
        <dbReference type="EMBL" id="KAK8065718.1"/>
    </source>
</evidence>
<evidence type="ECO:0000256" key="6">
    <source>
        <dbReference type="ARBA" id="ARBA00022692"/>
    </source>
</evidence>
<keyword evidence="10" id="KW-0811">Translocation</keyword>
<evidence type="ECO:0000256" key="10">
    <source>
        <dbReference type="ARBA" id="ARBA00023010"/>
    </source>
</evidence>
<dbReference type="Gene3D" id="3.20.20.80">
    <property type="entry name" value="Glycosidases"/>
    <property type="match status" value="1"/>
</dbReference>
<protein>
    <submittedName>
        <fullName evidence="15">Endoglucanase type K</fullName>
    </submittedName>
</protein>
<keyword evidence="4" id="KW-0813">Transport</keyword>
<organism evidence="15 16">
    <name type="scientific">Apiospora hydei</name>
    <dbReference type="NCBI Taxonomy" id="1337664"/>
    <lineage>
        <taxon>Eukaryota</taxon>
        <taxon>Fungi</taxon>
        <taxon>Dikarya</taxon>
        <taxon>Ascomycota</taxon>
        <taxon>Pezizomycotina</taxon>
        <taxon>Sordariomycetes</taxon>
        <taxon>Xylariomycetidae</taxon>
        <taxon>Amphisphaeriales</taxon>
        <taxon>Apiosporaceae</taxon>
        <taxon>Apiospora</taxon>
    </lineage>
</organism>
<evidence type="ECO:0000256" key="9">
    <source>
        <dbReference type="ARBA" id="ARBA00022989"/>
    </source>
</evidence>
<dbReference type="PROSITE" id="PS01095">
    <property type="entry name" value="GH18_1"/>
    <property type="match status" value="1"/>
</dbReference>
<dbReference type="PANTHER" id="PTHR13509">
    <property type="entry name" value="SEC61 SUBUNIT BETA"/>
    <property type="match status" value="1"/>
</dbReference>
<keyword evidence="7" id="KW-0256">Endoplasmic reticulum</keyword>
<keyword evidence="6 13" id="KW-0812">Transmembrane</keyword>
<gene>
    <name evidence="15" type="ORF">PG997_012465</name>
</gene>
<keyword evidence="9 13" id="KW-1133">Transmembrane helix</keyword>
<evidence type="ECO:0000313" key="16">
    <source>
        <dbReference type="Proteomes" id="UP001433268"/>
    </source>
</evidence>
<feature type="transmembrane region" description="Helical" evidence="13">
    <location>
        <begin position="412"/>
        <end position="432"/>
    </location>
</feature>
<keyword evidence="8" id="KW-0653">Protein transport</keyword>
<feature type="signal peptide" evidence="14">
    <location>
        <begin position="1"/>
        <end position="24"/>
    </location>
</feature>
<dbReference type="Pfam" id="PF03911">
    <property type="entry name" value="Sec61_beta"/>
    <property type="match status" value="1"/>
</dbReference>
<dbReference type="InterPro" id="IPR017853">
    <property type="entry name" value="GH"/>
</dbReference>
<evidence type="ECO:0000256" key="3">
    <source>
        <dbReference type="ARBA" id="ARBA00006103"/>
    </source>
</evidence>
<evidence type="ECO:0000256" key="11">
    <source>
        <dbReference type="ARBA" id="ARBA00023136"/>
    </source>
</evidence>
<reference evidence="15 16" key="1">
    <citation type="submission" date="2023-01" db="EMBL/GenBank/DDBJ databases">
        <title>Analysis of 21 Apiospora genomes using comparative genomics revels a genus with tremendous synthesis potential of carbohydrate active enzymes and secondary metabolites.</title>
        <authorList>
            <person name="Sorensen T."/>
        </authorList>
    </citation>
    <scope>NUCLEOTIDE SEQUENCE [LARGE SCALE GENOMIC DNA]</scope>
    <source>
        <strain evidence="15 16">CBS 114990</strain>
    </source>
</reference>
<dbReference type="SUPFAM" id="SSF51445">
    <property type="entry name" value="(Trans)glycosidases"/>
    <property type="match status" value="1"/>
</dbReference>
<evidence type="ECO:0000256" key="7">
    <source>
        <dbReference type="ARBA" id="ARBA00022824"/>
    </source>
</evidence>
<comment type="subcellular location">
    <subcellularLocation>
        <location evidence="1">Endoplasmic reticulum membrane</location>
        <topology evidence="1">Single-pass membrane protein</topology>
    </subcellularLocation>
    <subcellularLocation>
        <location evidence="2">Secreted</location>
    </subcellularLocation>
</comment>
<keyword evidence="16" id="KW-1185">Reference proteome</keyword>
<comment type="caution">
    <text evidence="15">The sequence shown here is derived from an EMBL/GenBank/DDBJ whole genome shotgun (WGS) entry which is preliminary data.</text>
</comment>
<keyword evidence="11 13" id="KW-0472">Membrane</keyword>
<feature type="region of interest" description="Disordered" evidence="12">
    <location>
        <begin position="369"/>
        <end position="392"/>
    </location>
</feature>
<evidence type="ECO:0000256" key="14">
    <source>
        <dbReference type="SAM" id="SignalP"/>
    </source>
</evidence>
<feature type="chain" id="PRO_5046341739" evidence="14">
    <location>
        <begin position="25"/>
        <end position="440"/>
    </location>
</feature>
<evidence type="ECO:0000256" key="13">
    <source>
        <dbReference type="SAM" id="Phobius"/>
    </source>
</evidence>
<dbReference type="GeneID" id="92049839"/>
<dbReference type="InterPro" id="IPR016482">
    <property type="entry name" value="SecG/Sec61-beta/Sbh"/>
</dbReference>
<dbReference type="RefSeq" id="XP_066662471.1">
    <property type="nucleotide sequence ID" value="XM_066816779.1"/>
</dbReference>
<keyword evidence="14" id="KW-0732">Signal</keyword>
<keyword evidence="5" id="KW-0964">Secreted</keyword>